<evidence type="ECO:0000313" key="1">
    <source>
        <dbReference type="EMBL" id="GFB04604.1"/>
    </source>
</evidence>
<protein>
    <submittedName>
        <fullName evidence="1">Uncharacterized mitochondrial protein AtMg00810-like</fullName>
    </submittedName>
</protein>
<sequence length="81" mass="9021">FCPRDTGFDSHFAIALKAYANTDHAGCQDTQRSTSGSAQFLREKLVRWSSKKQKSTTISTIEAGYIAMSGCCAQILWRRSQ</sequence>
<accession>A0A699KT76</accession>
<dbReference type="AlphaFoldDB" id="A0A699KT76"/>
<name>A0A699KT76_TANCI</name>
<gene>
    <name evidence="1" type="ORF">Tci_676575</name>
</gene>
<dbReference type="CDD" id="cd09272">
    <property type="entry name" value="RNase_HI_RT_Ty1"/>
    <property type="match status" value="1"/>
</dbReference>
<reference evidence="1" key="1">
    <citation type="journal article" date="2019" name="Sci. Rep.">
        <title>Draft genome of Tanacetum cinerariifolium, the natural source of mosquito coil.</title>
        <authorList>
            <person name="Yamashiro T."/>
            <person name="Shiraishi A."/>
            <person name="Satake H."/>
            <person name="Nakayama K."/>
        </authorList>
    </citation>
    <scope>NUCLEOTIDE SEQUENCE</scope>
</reference>
<dbReference type="PANTHER" id="PTHR11439:SF509">
    <property type="entry name" value="RNA-DIRECTED DNA POLYMERASE"/>
    <property type="match status" value="1"/>
</dbReference>
<dbReference type="EMBL" id="BKCJ010540411">
    <property type="protein sequence ID" value="GFB04604.1"/>
    <property type="molecule type" value="Genomic_DNA"/>
</dbReference>
<comment type="caution">
    <text evidence="1">The sequence shown here is derived from an EMBL/GenBank/DDBJ whole genome shotgun (WGS) entry which is preliminary data.</text>
</comment>
<dbReference type="PANTHER" id="PTHR11439">
    <property type="entry name" value="GAG-POL-RELATED RETROTRANSPOSON"/>
    <property type="match status" value="1"/>
</dbReference>
<organism evidence="1">
    <name type="scientific">Tanacetum cinerariifolium</name>
    <name type="common">Dalmatian daisy</name>
    <name type="synonym">Chrysanthemum cinerariifolium</name>
    <dbReference type="NCBI Taxonomy" id="118510"/>
    <lineage>
        <taxon>Eukaryota</taxon>
        <taxon>Viridiplantae</taxon>
        <taxon>Streptophyta</taxon>
        <taxon>Embryophyta</taxon>
        <taxon>Tracheophyta</taxon>
        <taxon>Spermatophyta</taxon>
        <taxon>Magnoliopsida</taxon>
        <taxon>eudicotyledons</taxon>
        <taxon>Gunneridae</taxon>
        <taxon>Pentapetalae</taxon>
        <taxon>asterids</taxon>
        <taxon>campanulids</taxon>
        <taxon>Asterales</taxon>
        <taxon>Asteraceae</taxon>
        <taxon>Asteroideae</taxon>
        <taxon>Anthemideae</taxon>
        <taxon>Anthemidinae</taxon>
        <taxon>Tanacetum</taxon>
    </lineage>
</organism>
<feature type="non-terminal residue" evidence="1">
    <location>
        <position position="1"/>
    </location>
</feature>
<proteinExistence type="predicted"/>